<evidence type="ECO:0000313" key="3">
    <source>
        <dbReference type="EnsemblMetazoa" id="PHUM497590-PA"/>
    </source>
</evidence>
<organism>
    <name type="scientific">Pediculus humanus subsp. corporis</name>
    <name type="common">Body louse</name>
    <dbReference type="NCBI Taxonomy" id="121224"/>
    <lineage>
        <taxon>Eukaryota</taxon>
        <taxon>Metazoa</taxon>
        <taxon>Ecdysozoa</taxon>
        <taxon>Arthropoda</taxon>
        <taxon>Hexapoda</taxon>
        <taxon>Insecta</taxon>
        <taxon>Pterygota</taxon>
        <taxon>Neoptera</taxon>
        <taxon>Paraneoptera</taxon>
        <taxon>Psocodea</taxon>
        <taxon>Troctomorpha</taxon>
        <taxon>Phthiraptera</taxon>
        <taxon>Anoplura</taxon>
        <taxon>Pediculidae</taxon>
        <taxon>Pediculus</taxon>
    </lineage>
</organism>
<dbReference type="VEuPathDB" id="VectorBase:PHUM497590"/>
<sequence length="255" mass="28722">MKIIQQDKIPPSDSFWKDTKVEGLVKNYQRECQDDNNVLSCMKYKILNFLDQVLNLESIRQVSENVDDVLNNQQQIQYGRSDKSDMDVLDQLTDYIKSHEDVVATLPGDYLQGTTLTMSPRNIDDNEINFSLKFGDEKREGKSNEPEEEGRKHKLKKVIVPVLVFVLLKAMTLVPLALGVLGIKAWNALQLSFFSFVISLALAVFQLCKKLASDHGSGHVLAHGPWDSYQAAHYAARSLSSTDAQNMAYNAHSQS</sequence>
<reference evidence="3" key="3">
    <citation type="submission" date="2021-02" db="UniProtKB">
        <authorList>
            <consortium name="EnsemblMetazoa"/>
        </authorList>
    </citation>
    <scope>IDENTIFICATION</scope>
    <source>
        <strain evidence="3">USDA</strain>
    </source>
</reference>
<dbReference type="EMBL" id="DS235830">
    <property type="protein sequence ID" value="EEB18002.1"/>
    <property type="molecule type" value="Genomic_DNA"/>
</dbReference>
<protein>
    <submittedName>
        <fullName evidence="2 3">Uncharacterized protein</fullName>
    </submittedName>
</protein>
<dbReference type="CTD" id="8236191"/>
<dbReference type="InterPro" id="IPR012464">
    <property type="entry name" value="DUF1676"/>
</dbReference>
<dbReference type="KEGG" id="phu:Phum_PHUM497590"/>
<reference evidence="2" key="2">
    <citation type="submission" date="2007-04" db="EMBL/GenBank/DDBJ databases">
        <title>The genome of the human body louse.</title>
        <authorList>
            <consortium name="The Human Body Louse Genome Consortium"/>
            <person name="Kirkness E."/>
            <person name="Walenz B."/>
            <person name="Hass B."/>
            <person name="Bruggner R."/>
            <person name="Strausberg R."/>
        </authorList>
    </citation>
    <scope>NUCLEOTIDE SEQUENCE</scope>
    <source>
        <strain evidence="2">USDA</strain>
    </source>
</reference>
<evidence type="ECO:0000313" key="2">
    <source>
        <dbReference type="EMBL" id="EEB18002.1"/>
    </source>
</evidence>
<keyword evidence="4" id="KW-1185">Reference proteome</keyword>
<feature type="transmembrane region" description="Helical" evidence="1">
    <location>
        <begin position="189"/>
        <end position="208"/>
    </location>
</feature>
<evidence type="ECO:0000313" key="4">
    <source>
        <dbReference type="Proteomes" id="UP000009046"/>
    </source>
</evidence>
<dbReference type="Pfam" id="PF07898">
    <property type="entry name" value="DUF1676"/>
    <property type="match status" value="1"/>
</dbReference>
<dbReference type="FunCoup" id="E0VX96">
    <property type="interactions" value="30"/>
</dbReference>
<dbReference type="HOGENOM" id="CLU_096932_0_0_1"/>
<keyword evidence="1" id="KW-1133">Transmembrane helix</keyword>
<dbReference type="RefSeq" id="XP_002430740.1">
    <property type="nucleotide sequence ID" value="XM_002430695.1"/>
</dbReference>
<feature type="transmembrane region" description="Helical" evidence="1">
    <location>
        <begin position="158"/>
        <end position="183"/>
    </location>
</feature>
<dbReference type="OrthoDB" id="6622845at2759"/>
<evidence type="ECO:0000256" key="1">
    <source>
        <dbReference type="SAM" id="Phobius"/>
    </source>
</evidence>
<dbReference type="EMBL" id="AAZO01006030">
    <property type="status" value="NOT_ANNOTATED_CDS"/>
    <property type="molecule type" value="Genomic_DNA"/>
</dbReference>
<gene>
    <name evidence="3" type="primary">8236191</name>
    <name evidence="2" type="ORF">Phum_PHUM497590</name>
</gene>
<reference evidence="2" key="1">
    <citation type="submission" date="2007-04" db="EMBL/GenBank/DDBJ databases">
        <title>Annotation of Pediculus humanus corporis strain USDA.</title>
        <authorList>
            <person name="Kirkness E."/>
            <person name="Hannick L."/>
            <person name="Hass B."/>
            <person name="Bruggner R."/>
            <person name="Lawson D."/>
            <person name="Bidwell S."/>
            <person name="Joardar V."/>
            <person name="Caler E."/>
            <person name="Walenz B."/>
            <person name="Inman J."/>
            <person name="Schobel S."/>
            <person name="Galinsky K."/>
            <person name="Amedeo P."/>
            <person name="Strausberg R."/>
        </authorList>
    </citation>
    <scope>NUCLEOTIDE SEQUENCE</scope>
    <source>
        <strain evidence="2">USDA</strain>
    </source>
</reference>
<dbReference type="GeneID" id="8236191"/>
<keyword evidence="1" id="KW-0472">Membrane</keyword>
<dbReference type="PANTHER" id="PTHR21879:SF6">
    <property type="entry name" value="OSIRIS 19, ISOFORM A"/>
    <property type="match status" value="1"/>
</dbReference>
<dbReference type="Proteomes" id="UP000009046">
    <property type="component" value="Unassembled WGS sequence"/>
</dbReference>
<dbReference type="GO" id="GO:0016020">
    <property type="term" value="C:membrane"/>
    <property type="evidence" value="ECO:0007669"/>
    <property type="project" value="TreeGrafter"/>
</dbReference>
<dbReference type="PANTHER" id="PTHR21879">
    <property type="entry name" value="FI03362P-RELATED-RELATED"/>
    <property type="match status" value="1"/>
</dbReference>
<accession>E0VX96</accession>
<dbReference type="EnsemblMetazoa" id="PHUM497590-RA">
    <property type="protein sequence ID" value="PHUM497590-PA"/>
    <property type="gene ID" value="PHUM497590"/>
</dbReference>
<dbReference type="eggNOG" id="ENOG502RURJ">
    <property type="taxonomic scope" value="Eukaryota"/>
</dbReference>
<dbReference type="InParanoid" id="E0VX96"/>
<dbReference type="STRING" id="121224.E0VX96"/>
<keyword evidence="1" id="KW-0812">Transmembrane</keyword>
<dbReference type="AlphaFoldDB" id="E0VX96"/>
<dbReference type="OMA" id="AHGPWEY"/>
<proteinExistence type="predicted"/>
<name>E0VX96_PEDHC</name>